<dbReference type="SMART" id="SM00225">
    <property type="entry name" value="BTB"/>
    <property type="match status" value="1"/>
</dbReference>
<evidence type="ECO:0000256" key="9">
    <source>
        <dbReference type="ARBA" id="ARBA00023065"/>
    </source>
</evidence>
<dbReference type="Gene3D" id="1.10.287.70">
    <property type="match status" value="1"/>
</dbReference>
<evidence type="ECO:0000256" key="11">
    <source>
        <dbReference type="ARBA" id="ARBA00023180"/>
    </source>
</evidence>
<dbReference type="PANTHER" id="PTHR11537">
    <property type="entry name" value="VOLTAGE-GATED POTASSIUM CHANNEL"/>
    <property type="match status" value="1"/>
</dbReference>
<feature type="non-terminal residue" evidence="15">
    <location>
        <position position="532"/>
    </location>
</feature>
<evidence type="ECO:0000256" key="6">
    <source>
        <dbReference type="ARBA" id="ARBA00022882"/>
    </source>
</evidence>
<dbReference type="EMBL" id="NCKU01002957">
    <property type="protein sequence ID" value="RWS08467.1"/>
    <property type="molecule type" value="Genomic_DNA"/>
</dbReference>
<dbReference type="InterPro" id="IPR003972">
    <property type="entry name" value="K_chnl_volt-dep_Kv1"/>
</dbReference>
<keyword evidence="7" id="KW-0630">Potassium</keyword>
<keyword evidence="4 13" id="KW-0812">Transmembrane</keyword>
<evidence type="ECO:0000313" key="16">
    <source>
        <dbReference type="Proteomes" id="UP000285301"/>
    </source>
</evidence>
<dbReference type="InterPro" id="IPR000210">
    <property type="entry name" value="BTB/POZ_dom"/>
</dbReference>
<dbReference type="InterPro" id="IPR003968">
    <property type="entry name" value="K_chnl_volt-dep_Kv"/>
</dbReference>
<keyword evidence="11" id="KW-0325">Glycoprotein</keyword>
<name>A0A443QZL0_9ACAR</name>
<reference evidence="15 16" key="1">
    <citation type="journal article" date="2018" name="Gigascience">
        <title>Genomes of trombidid mites reveal novel predicted allergens and laterally-transferred genes associated with secondary metabolism.</title>
        <authorList>
            <person name="Dong X."/>
            <person name="Chaisiri K."/>
            <person name="Xia D."/>
            <person name="Armstrong S.D."/>
            <person name="Fang Y."/>
            <person name="Donnelly M.J."/>
            <person name="Kadowaki T."/>
            <person name="McGarry J.W."/>
            <person name="Darby A.C."/>
            <person name="Makepeace B.L."/>
        </authorList>
    </citation>
    <scope>NUCLEOTIDE SEQUENCE [LARGE SCALE GENOMIC DNA]</scope>
    <source>
        <strain evidence="15">UoL-WK</strain>
    </source>
</reference>
<accession>A0A443QZL0</accession>
<evidence type="ECO:0000256" key="5">
    <source>
        <dbReference type="ARBA" id="ARBA00022826"/>
    </source>
</evidence>
<evidence type="ECO:0000313" key="15">
    <source>
        <dbReference type="EMBL" id="RWS08467.1"/>
    </source>
</evidence>
<feature type="non-terminal residue" evidence="15">
    <location>
        <position position="1"/>
    </location>
</feature>
<keyword evidence="10 13" id="KW-0472">Membrane</keyword>
<dbReference type="OrthoDB" id="415460at2759"/>
<dbReference type="STRING" id="1965070.A0A443QZL0"/>
<organism evidence="15 16">
    <name type="scientific">Dinothrombium tinctorium</name>
    <dbReference type="NCBI Taxonomy" id="1965070"/>
    <lineage>
        <taxon>Eukaryota</taxon>
        <taxon>Metazoa</taxon>
        <taxon>Ecdysozoa</taxon>
        <taxon>Arthropoda</taxon>
        <taxon>Chelicerata</taxon>
        <taxon>Arachnida</taxon>
        <taxon>Acari</taxon>
        <taxon>Acariformes</taxon>
        <taxon>Trombidiformes</taxon>
        <taxon>Prostigmata</taxon>
        <taxon>Anystina</taxon>
        <taxon>Parasitengona</taxon>
        <taxon>Trombidioidea</taxon>
        <taxon>Trombidiidae</taxon>
        <taxon>Dinothrombium</taxon>
    </lineage>
</organism>
<evidence type="ECO:0000256" key="4">
    <source>
        <dbReference type="ARBA" id="ARBA00022692"/>
    </source>
</evidence>
<dbReference type="SUPFAM" id="SSF54695">
    <property type="entry name" value="POZ domain"/>
    <property type="match status" value="1"/>
</dbReference>
<protein>
    <submittedName>
        <fullName evidence="15">Potassium voltage-gated channel protein Shaker-like protein</fullName>
    </submittedName>
</protein>
<dbReference type="Gene3D" id="3.30.710.10">
    <property type="entry name" value="Potassium Channel Kv1.1, Chain A"/>
    <property type="match status" value="1"/>
</dbReference>
<dbReference type="PRINTS" id="PR01496">
    <property type="entry name" value="SHAKERCHANEL"/>
</dbReference>
<evidence type="ECO:0000259" key="14">
    <source>
        <dbReference type="SMART" id="SM00225"/>
    </source>
</evidence>
<evidence type="ECO:0000256" key="3">
    <source>
        <dbReference type="ARBA" id="ARBA00022538"/>
    </source>
</evidence>
<dbReference type="SUPFAM" id="SSF81324">
    <property type="entry name" value="Voltage-gated potassium channels"/>
    <property type="match status" value="1"/>
</dbReference>
<keyword evidence="9" id="KW-0406">Ion transport</keyword>
<feature type="transmembrane region" description="Helical" evidence="13">
    <location>
        <begin position="336"/>
        <end position="357"/>
    </location>
</feature>
<feature type="transmembrane region" description="Helical" evidence="13">
    <location>
        <begin position="401"/>
        <end position="425"/>
    </location>
</feature>
<evidence type="ECO:0000256" key="10">
    <source>
        <dbReference type="ARBA" id="ARBA00023136"/>
    </source>
</evidence>
<dbReference type="GO" id="GO:0051260">
    <property type="term" value="P:protein homooligomerization"/>
    <property type="evidence" value="ECO:0007669"/>
    <property type="project" value="InterPro"/>
</dbReference>
<dbReference type="Pfam" id="PF02214">
    <property type="entry name" value="BTB_2"/>
    <property type="match status" value="1"/>
</dbReference>
<dbReference type="Pfam" id="PF00520">
    <property type="entry name" value="Ion_trans"/>
    <property type="match status" value="1"/>
</dbReference>
<evidence type="ECO:0000256" key="12">
    <source>
        <dbReference type="ARBA" id="ARBA00023303"/>
    </source>
</evidence>
<feature type="domain" description="BTB" evidence="14">
    <location>
        <begin position="42"/>
        <end position="142"/>
    </location>
</feature>
<keyword evidence="16" id="KW-1185">Reference proteome</keyword>
<evidence type="ECO:0000256" key="8">
    <source>
        <dbReference type="ARBA" id="ARBA00022989"/>
    </source>
</evidence>
<dbReference type="GO" id="GO:0001508">
    <property type="term" value="P:action potential"/>
    <property type="evidence" value="ECO:0007669"/>
    <property type="project" value="TreeGrafter"/>
</dbReference>
<dbReference type="FunFam" id="1.20.120.350:FF:000028">
    <property type="entry name" value="Potassium voltage-gated channel subfamily a member"/>
    <property type="match status" value="1"/>
</dbReference>
<dbReference type="GO" id="GO:0008076">
    <property type="term" value="C:voltage-gated potassium channel complex"/>
    <property type="evidence" value="ECO:0007669"/>
    <property type="project" value="InterPro"/>
</dbReference>
<dbReference type="AlphaFoldDB" id="A0A443QZL0"/>
<keyword evidence="2" id="KW-0813">Transport</keyword>
<sequence length="532" mass="60829">TLTNIHYGDTHREDHSKNAQNVSQRHLWPKFEPFDHNHELCERVIINVSGMRFETQLRTLNTYPDTLLGCPEKRLRFFDPYRNEFFFDRNRNCFDAILYFYQSNGRIRRPPNVPLDVFVEEVRFFELGEAAFNKLKADEGISSQEDDEKPLPENKVQKKLWLLCEHPESSYSARVVAIISVVVIVISIVIFCLETLPRFKHYKILKVGKNETRIVEDEVPSITDPFFIIESLCIVWFTMELITRFLTSPSKLDFVKDVMNAIDLMAIVPYFITLATMAAKDPEGEESKAIAEKQGASLAVLRVIRLVRVFRIFKLSRHSKGLQILGMTLKASLRELGLLMFFLLIGVILFSSAIYYAEAGSERSYFKSIPDAFWWAVVTMTTVGYGDMVPHDFWGKIVGSLCAIAGVLTLSLPVPVIVSNFNYFYHREMDSSNLQSNSNHVPSCPYLPATVGIEKMKRTSYFESTFSLNELSPKIINSSTNQDLKTNLDNLIESQSLSKLQDTKNSSNCNHTAEKLHNSCSCLVINDCKMQI</sequence>
<dbReference type="InterPro" id="IPR027359">
    <property type="entry name" value="Volt_channel_dom_sf"/>
</dbReference>
<dbReference type="InterPro" id="IPR005821">
    <property type="entry name" value="Ion_trans_dom"/>
</dbReference>
<evidence type="ECO:0000256" key="7">
    <source>
        <dbReference type="ARBA" id="ARBA00022958"/>
    </source>
</evidence>
<evidence type="ECO:0000256" key="13">
    <source>
        <dbReference type="SAM" id="Phobius"/>
    </source>
</evidence>
<keyword evidence="5" id="KW-0631">Potassium channel</keyword>
<feature type="transmembrane region" description="Helical" evidence="13">
    <location>
        <begin position="175"/>
        <end position="196"/>
    </location>
</feature>
<dbReference type="InterPro" id="IPR003131">
    <property type="entry name" value="T1-type_BTB"/>
</dbReference>
<dbReference type="PRINTS" id="PR00169">
    <property type="entry name" value="KCHANNEL"/>
</dbReference>
<dbReference type="GO" id="GO:0005251">
    <property type="term" value="F:delayed rectifier potassium channel activity"/>
    <property type="evidence" value="ECO:0007669"/>
    <property type="project" value="TreeGrafter"/>
</dbReference>
<keyword evidence="3" id="KW-0633">Potassium transport</keyword>
<dbReference type="FunFam" id="3.30.710.10:FF:000053">
    <property type="entry name" value="potassium voltage-gated channel subfamily A member 4"/>
    <property type="match status" value="1"/>
</dbReference>
<proteinExistence type="predicted"/>
<keyword evidence="6" id="KW-0851">Voltage-gated channel</keyword>
<dbReference type="InterPro" id="IPR011333">
    <property type="entry name" value="SKP1/BTB/POZ_sf"/>
</dbReference>
<dbReference type="Proteomes" id="UP000285301">
    <property type="component" value="Unassembled WGS sequence"/>
</dbReference>
<dbReference type="Gene3D" id="1.20.120.350">
    <property type="entry name" value="Voltage-gated potassium channels. Chain C"/>
    <property type="match status" value="1"/>
</dbReference>
<evidence type="ECO:0000256" key="2">
    <source>
        <dbReference type="ARBA" id="ARBA00022448"/>
    </source>
</evidence>
<keyword evidence="12" id="KW-0407">Ion channel</keyword>
<keyword evidence="8 13" id="KW-1133">Transmembrane helix</keyword>
<dbReference type="InterPro" id="IPR028325">
    <property type="entry name" value="VG_K_chnl"/>
</dbReference>
<comment type="subcellular location">
    <subcellularLocation>
        <location evidence="1">Membrane</location>
        <topology evidence="1">Multi-pass membrane protein</topology>
    </subcellularLocation>
</comment>
<evidence type="ECO:0000256" key="1">
    <source>
        <dbReference type="ARBA" id="ARBA00004141"/>
    </source>
</evidence>
<gene>
    <name evidence="15" type="ORF">B4U79_07643</name>
</gene>
<dbReference type="PRINTS" id="PR01491">
    <property type="entry name" value="KVCHANNEL"/>
</dbReference>
<comment type="caution">
    <text evidence="15">The sequence shown here is derived from an EMBL/GenBank/DDBJ whole genome shotgun (WGS) entry which is preliminary data.</text>
</comment>
<dbReference type="FunFam" id="1.10.287.70:FF:000264">
    <property type="entry name" value="Potassium channel"/>
    <property type="match status" value="1"/>
</dbReference>
<dbReference type="PANTHER" id="PTHR11537:SF113">
    <property type="entry name" value="POTASSIUM VOLTAGE-GATED CHANNEL PROTEIN SHAKER"/>
    <property type="match status" value="1"/>
</dbReference>